<gene>
    <name evidence="3" type="primary">LOC108253423</name>
</gene>
<dbReference type="InterPro" id="IPR050540">
    <property type="entry name" value="F-actin_Monoox_Mical"/>
</dbReference>
<proteinExistence type="predicted"/>
<dbReference type="InterPro" id="IPR001715">
    <property type="entry name" value="CH_dom"/>
</dbReference>
<feature type="domain" description="Calponin-homology (CH)" evidence="1">
    <location>
        <begin position="1"/>
        <end position="102"/>
    </location>
</feature>
<feature type="domain" description="Calponin-homology (CH)" evidence="1">
    <location>
        <begin position="167"/>
        <end position="251"/>
    </location>
</feature>
<dbReference type="AlphaFoldDB" id="A0A3Q0J9M3"/>
<accession>A0A3Q0J9M3</accession>
<reference evidence="3" key="1">
    <citation type="submission" date="2025-08" db="UniProtKB">
        <authorList>
            <consortium name="RefSeq"/>
        </authorList>
    </citation>
    <scope>IDENTIFICATION</scope>
</reference>
<dbReference type="Pfam" id="PF00307">
    <property type="entry name" value="CH"/>
    <property type="match status" value="2"/>
</dbReference>
<dbReference type="FunFam" id="1.10.418.10:FF:000149">
    <property type="entry name" value="Smoothelin-like 1"/>
    <property type="match status" value="1"/>
</dbReference>
<dbReference type="GeneID" id="108253423"/>
<keyword evidence="2" id="KW-1185">Reference proteome</keyword>
<protein>
    <submittedName>
        <fullName evidence="3">Smoothelin-like protein 1</fullName>
    </submittedName>
</protein>
<dbReference type="PROSITE" id="PS50021">
    <property type="entry name" value="CH"/>
    <property type="match status" value="2"/>
</dbReference>
<name>A0A3Q0J9M3_DIACI</name>
<dbReference type="Proteomes" id="UP000079169">
    <property type="component" value="Unplaced"/>
</dbReference>
<dbReference type="STRING" id="121845.A0A3Q0J9M3"/>
<dbReference type="RefSeq" id="XP_026685159.1">
    <property type="nucleotide sequence ID" value="XM_026829358.1"/>
</dbReference>
<dbReference type="SUPFAM" id="SSF47576">
    <property type="entry name" value="Calponin-homology domain, CH-domain"/>
    <property type="match status" value="2"/>
</dbReference>
<dbReference type="PANTHER" id="PTHR23167:SF88">
    <property type="entry name" value="CALPONIN-HOMOLOGY (CH) DOMAIN-CONTAINING PROTEIN"/>
    <property type="match status" value="1"/>
</dbReference>
<dbReference type="SMART" id="SM00033">
    <property type="entry name" value="CH"/>
    <property type="match status" value="2"/>
</dbReference>
<sequence length="251" mass="28757">METSPKLRNVQIDNFSTSWNDGMAFCALIHHFYPHAFDFDKLSPQQRRHNFELAFRVAESSSLACPRRRALLSHHNFYHENFCTSETSSAVTTTNGNVTKTEVHKRVLSQTASTHRLTKANSVQVPSTPASPFAKFKQLERQNSAPNARSESPLFKITEPNLARSASSIKDRMLSWVKAQTAEYKNVQIDNFSTSWNDGMAFCALIHHFYPHAFDFDKLSPQQRRHNFELAFRVAEEEADLMPLLDVEDIH</sequence>
<evidence type="ECO:0000313" key="2">
    <source>
        <dbReference type="Proteomes" id="UP000079169"/>
    </source>
</evidence>
<dbReference type="KEGG" id="dci:108253423"/>
<dbReference type="InterPro" id="IPR036872">
    <property type="entry name" value="CH_dom_sf"/>
</dbReference>
<organism evidence="2 3">
    <name type="scientific">Diaphorina citri</name>
    <name type="common">Asian citrus psyllid</name>
    <dbReference type="NCBI Taxonomy" id="121845"/>
    <lineage>
        <taxon>Eukaryota</taxon>
        <taxon>Metazoa</taxon>
        <taxon>Ecdysozoa</taxon>
        <taxon>Arthropoda</taxon>
        <taxon>Hexapoda</taxon>
        <taxon>Insecta</taxon>
        <taxon>Pterygota</taxon>
        <taxon>Neoptera</taxon>
        <taxon>Paraneoptera</taxon>
        <taxon>Hemiptera</taxon>
        <taxon>Sternorrhyncha</taxon>
        <taxon>Psylloidea</taxon>
        <taxon>Psyllidae</taxon>
        <taxon>Diaphorininae</taxon>
        <taxon>Diaphorina</taxon>
    </lineage>
</organism>
<evidence type="ECO:0000259" key="1">
    <source>
        <dbReference type="PROSITE" id="PS50021"/>
    </source>
</evidence>
<dbReference type="PaxDb" id="121845-A0A3Q0J9M3"/>
<dbReference type="Gene3D" id="1.10.418.10">
    <property type="entry name" value="Calponin-like domain"/>
    <property type="match status" value="2"/>
</dbReference>
<evidence type="ECO:0000313" key="3">
    <source>
        <dbReference type="RefSeq" id="XP_026685159.1"/>
    </source>
</evidence>
<dbReference type="PANTHER" id="PTHR23167">
    <property type="entry name" value="CALPONIN HOMOLOGY DOMAIN-CONTAINING PROTEIN DDB_G0272472-RELATED"/>
    <property type="match status" value="1"/>
</dbReference>